<comment type="caution">
    <text evidence="2">The sequence shown here is derived from an EMBL/GenBank/DDBJ whole genome shotgun (WGS) entry which is preliminary data.</text>
</comment>
<organism evidence="2 3">
    <name type="scientific">Zingiber officinale</name>
    <name type="common">Ginger</name>
    <name type="synonym">Amomum zingiber</name>
    <dbReference type="NCBI Taxonomy" id="94328"/>
    <lineage>
        <taxon>Eukaryota</taxon>
        <taxon>Viridiplantae</taxon>
        <taxon>Streptophyta</taxon>
        <taxon>Embryophyta</taxon>
        <taxon>Tracheophyta</taxon>
        <taxon>Spermatophyta</taxon>
        <taxon>Magnoliopsida</taxon>
        <taxon>Liliopsida</taxon>
        <taxon>Zingiberales</taxon>
        <taxon>Zingiberaceae</taxon>
        <taxon>Zingiber</taxon>
    </lineage>
</organism>
<dbReference type="AlphaFoldDB" id="A0A8J5HJS3"/>
<dbReference type="EMBL" id="JACMSC010000003">
    <property type="protein sequence ID" value="KAG6528673.1"/>
    <property type="molecule type" value="Genomic_DNA"/>
</dbReference>
<sequence>MGIARNCNYFGDLVLALSFNLPCGVSSAMPTSILHSSLFYLFGGRDKMKQGVYKSIRTFPSAKMLKPRSHHKDKGKVSLIVSTYTTSPSNKQPDAF</sequence>
<reference evidence="2 3" key="1">
    <citation type="submission" date="2020-08" db="EMBL/GenBank/DDBJ databases">
        <title>Plant Genome Project.</title>
        <authorList>
            <person name="Zhang R.-G."/>
        </authorList>
    </citation>
    <scope>NUCLEOTIDE SEQUENCE [LARGE SCALE GENOMIC DNA]</scope>
    <source>
        <tissue evidence="2">Rhizome</tissue>
    </source>
</reference>
<keyword evidence="1" id="KW-1133">Transmembrane helix</keyword>
<feature type="transmembrane region" description="Helical" evidence="1">
    <location>
        <begin position="19"/>
        <end position="42"/>
    </location>
</feature>
<evidence type="ECO:0000256" key="1">
    <source>
        <dbReference type="SAM" id="Phobius"/>
    </source>
</evidence>
<keyword evidence="3" id="KW-1185">Reference proteome</keyword>
<evidence type="ECO:0000313" key="2">
    <source>
        <dbReference type="EMBL" id="KAG6528673.1"/>
    </source>
</evidence>
<proteinExistence type="predicted"/>
<protein>
    <submittedName>
        <fullName evidence="2">Uncharacterized protein</fullName>
    </submittedName>
</protein>
<gene>
    <name evidence="2" type="ORF">ZIOFF_010857</name>
</gene>
<keyword evidence="1" id="KW-0472">Membrane</keyword>
<accession>A0A8J5HJS3</accession>
<evidence type="ECO:0000313" key="3">
    <source>
        <dbReference type="Proteomes" id="UP000734854"/>
    </source>
</evidence>
<keyword evidence="1" id="KW-0812">Transmembrane</keyword>
<name>A0A8J5HJS3_ZINOF</name>
<dbReference type="Proteomes" id="UP000734854">
    <property type="component" value="Unassembled WGS sequence"/>
</dbReference>